<dbReference type="GeneID" id="29724355"/>
<gene>
    <name evidence="1" type="ORF">DW264_18940</name>
</gene>
<accession>A0A3R6HBQ6</accession>
<evidence type="ECO:0000313" key="1">
    <source>
        <dbReference type="EMBL" id="RHG23541.1"/>
    </source>
</evidence>
<protein>
    <submittedName>
        <fullName evidence="1">Uncharacterized protein</fullName>
    </submittedName>
</protein>
<name>A0A3R6HBQ6_9FIRM</name>
<comment type="caution">
    <text evidence="1">The sequence shown here is derived from an EMBL/GenBank/DDBJ whole genome shotgun (WGS) entry which is preliminary data.</text>
</comment>
<dbReference type="Proteomes" id="UP000284051">
    <property type="component" value="Unassembled WGS sequence"/>
</dbReference>
<dbReference type="RefSeq" id="WP_009251549.1">
    <property type="nucleotide sequence ID" value="NZ_QRID01000045.1"/>
</dbReference>
<reference evidence="1 2" key="1">
    <citation type="submission" date="2018-08" db="EMBL/GenBank/DDBJ databases">
        <title>A genome reference for cultivated species of the human gut microbiota.</title>
        <authorList>
            <person name="Zou Y."/>
            <person name="Xue W."/>
            <person name="Luo G."/>
        </authorList>
    </citation>
    <scope>NUCLEOTIDE SEQUENCE [LARGE SCALE GENOMIC DNA]</scope>
    <source>
        <strain evidence="1 2">AM22-21LB</strain>
    </source>
</reference>
<organism evidence="1 2">
    <name type="scientific">Roseburia intestinalis</name>
    <dbReference type="NCBI Taxonomy" id="166486"/>
    <lineage>
        <taxon>Bacteria</taxon>
        <taxon>Bacillati</taxon>
        <taxon>Bacillota</taxon>
        <taxon>Clostridia</taxon>
        <taxon>Lachnospirales</taxon>
        <taxon>Lachnospiraceae</taxon>
        <taxon>Roseburia</taxon>
    </lineage>
</organism>
<proteinExistence type="predicted"/>
<evidence type="ECO:0000313" key="2">
    <source>
        <dbReference type="Proteomes" id="UP000284051"/>
    </source>
</evidence>
<dbReference type="AlphaFoldDB" id="A0A3R6HBQ6"/>
<dbReference type="EMBL" id="QRID01000045">
    <property type="protein sequence ID" value="RHG23541.1"/>
    <property type="molecule type" value="Genomic_DNA"/>
</dbReference>
<sequence>MSVSLYYIAKRDTHLSKQEKSICNTIIDTYISKYSLGEMYEPFCAYDNSSPTEENVIFEGATKLPIDEGEEHFVEVLDYWAECLQEIVILLKGAEWYIHIDDTDITEQFDFPR</sequence>